<protein>
    <recommendedName>
        <fullName evidence="13">G-protein coupled receptors family 1 profile domain-containing protein</fullName>
    </recommendedName>
</protein>
<evidence type="ECO:0000256" key="2">
    <source>
        <dbReference type="ARBA" id="ARBA00022475"/>
    </source>
</evidence>
<evidence type="ECO:0000256" key="1">
    <source>
        <dbReference type="ARBA" id="ARBA00004651"/>
    </source>
</evidence>
<keyword evidence="6 12" id="KW-0472">Membrane</keyword>
<evidence type="ECO:0000313" key="16">
    <source>
        <dbReference type="Proteomes" id="UP000663829"/>
    </source>
</evidence>
<dbReference type="AlphaFoldDB" id="A0A813REZ3"/>
<dbReference type="GO" id="GO:0004993">
    <property type="term" value="F:G protein-coupled serotonin receptor activity"/>
    <property type="evidence" value="ECO:0007669"/>
    <property type="project" value="UniProtKB-ARBA"/>
</dbReference>
<accession>A0A813REZ3</accession>
<keyword evidence="2" id="KW-1003">Cell membrane</keyword>
<dbReference type="GO" id="GO:0043410">
    <property type="term" value="P:positive regulation of MAPK cascade"/>
    <property type="evidence" value="ECO:0007669"/>
    <property type="project" value="TreeGrafter"/>
</dbReference>
<feature type="compositionally biased region" description="Polar residues" evidence="11">
    <location>
        <begin position="457"/>
        <end position="466"/>
    </location>
</feature>
<feature type="transmembrane region" description="Helical" evidence="12">
    <location>
        <begin position="750"/>
        <end position="771"/>
    </location>
</feature>
<evidence type="ECO:0000256" key="7">
    <source>
        <dbReference type="ARBA" id="ARBA00023157"/>
    </source>
</evidence>
<dbReference type="PROSITE" id="PS00237">
    <property type="entry name" value="G_PROTEIN_RECEP_F1_1"/>
    <property type="match status" value="1"/>
</dbReference>
<comment type="subcellular location">
    <subcellularLocation>
        <location evidence="1">Cell membrane</location>
        <topology evidence="1">Multi-pass membrane protein</topology>
    </subcellularLocation>
</comment>
<sequence length="811" mass="92492">MTTSIATPNLSSFYYLISISNSTIPGSTSKFTLPMWIKIVIVTFMILIDISAFVGNALVIAAFFRTRRLQTVTNYFIASLAYADLLVAVFVLPLSIYYFYRDRSWKLGLILCDLWVSSDVLLCTASILNLTCISVDRYMAITKPLTYTAYRSKFLARVMIVCVWIVSAIITCPPIFGWRDANRKTQVEQNNECELNTATGYVIYSALGSFYIPAFVMFFVYIRIFKVVYEREGLIKKFHHNQDTNLIDNNNKITPAFCRLTTSQKNVFPGNDHTKQLKDDETNVQQQKTTKMSKTFSSVCCCCFCCCKRKKQQQQQQPKINESVVFRFGSGKAGDYNYSGSDSVNSPVLNNICRPCTLNMTKSNGTVKNQDDVKHRRNYFRSGFPTAAPYTFRTGDSPCFELKCFDYVETQQLSIKKCRSTSSESHYIVEDLNAALSRSRQLKENMNNKHTDDLKSSKSSPSTFTLPAQKDDQRLISDENRAASIFHASYEVDNGINNKNNDDDEDLFRLVTVQRSQNKLARSVDELTTASIHNYSLLNKPSSYSSLILTKRQKDFSSSRAHPNLAYQNGGSTMKCEPTRINRRTNGKLKHSRIDQNTSIKSMTSQNSSFKTKLNYLLFCCPNKCNGADTANHHSFNKVRTSLTNEEDDEDTSNEKSSNETNKTPCTMTASPSLLNERNNLIIIPNNNSLNTNSNRVRDVNRRERLRFMKEQKTAKTLAIVVGGFILFWLPFFIMYLIGTTSVTLDNNLTAFLTWLGYFNSVINPFIYAYCSKQFRMAFWNLTFGNCTKKSTLSVSLKKQEYQRRTVNNKD</sequence>
<dbReference type="PROSITE" id="PS50262">
    <property type="entry name" value="G_PROTEIN_RECEP_F1_2"/>
    <property type="match status" value="1"/>
</dbReference>
<keyword evidence="3 10" id="KW-0812">Transmembrane</keyword>
<dbReference type="Proteomes" id="UP000681722">
    <property type="component" value="Unassembled WGS sequence"/>
</dbReference>
<dbReference type="EMBL" id="CAJNOQ010000262">
    <property type="protein sequence ID" value="CAF0779351.1"/>
    <property type="molecule type" value="Genomic_DNA"/>
</dbReference>
<feature type="region of interest" description="Disordered" evidence="11">
    <location>
        <begin position="446"/>
        <end position="472"/>
    </location>
</feature>
<dbReference type="InterPro" id="IPR000276">
    <property type="entry name" value="GPCR_Rhodpsn"/>
</dbReference>
<evidence type="ECO:0000256" key="3">
    <source>
        <dbReference type="ARBA" id="ARBA00022692"/>
    </source>
</evidence>
<dbReference type="OrthoDB" id="5977853at2759"/>
<evidence type="ECO:0000313" key="14">
    <source>
        <dbReference type="EMBL" id="CAF0779351.1"/>
    </source>
</evidence>
<evidence type="ECO:0000256" key="4">
    <source>
        <dbReference type="ARBA" id="ARBA00022989"/>
    </source>
</evidence>
<feature type="compositionally biased region" description="Basic and acidic residues" evidence="11">
    <location>
        <begin position="446"/>
        <end position="456"/>
    </location>
</feature>
<feature type="transmembrane region" description="Helical" evidence="12">
    <location>
        <begin position="154"/>
        <end position="176"/>
    </location>
</feature>
<dbReference type="GO" id="GO:0005886">
    <property type="term" value="C:plasma membrane"/>
    <property type="evidence" value="ECO:0007669"/>
    <property type="project" value="UniProtKB-SubCell"/>
</dbReference>
<dbReference type="PANTHER" id="PTHR24248">
    <property type="entry name" value="ADRENERGIC RECEPTOR-RELATED G-PROTEIN COUPLED RECEPTOR"/>
    <property type="match status" value="1"/>
</dbReference>
<name>A0A813REZ3_9BILA</name>
<dbReference type="PANTHER" id="PTHR24248:SF199">
    <property type="entry name" value="IP13425P-RELATED"/>
    <property type="match status" value="1"/>
</dbReference>
<organism evidence="14 16">
    <name type="scientific">Didymodactylos carnosus</name>
    <dbReference type="NCBI Taxonomy" id="1234261"/>
    <lineage>
        <taxon>Eukaryota</taxon>
        <taxon>Metazoa</taxon>
        <taxon>Spiralia</taxon>
        <taxon>Gnathifera</taxon>
        <taxon>Rotifera</taxon>
        <taxon>Eurotatoria</taxon>
        <taxon>Bdelloidea</taxon>
        <taxon>Philodinida</taxon>
        <taxon>Philodinidae</taxon>
        <taxon>Didymodactylos</taxon>
    </lineage>
</organism>
<dbReference type="FunFam" id="1.20.1070.10:FF:000523">
    <property type="entry name" value="5-hydroxytryptamine receptor 2B"/>
    <property type="match status" value="1"/>
</dbReference>
<dbReference type="PRINTS" id="PR00237">
    <property type="entry name" value="GPCRRHODOPSN"/>
</dbReference>
<dbReference type="Pfam" id="PF00001">
    <property type="entry name" value="7tm_1"/>
    <property type="match status" value="2"/>
</dbReference>
<feature type="domain" description="G-protein coupled receptors family 1 profile" evidence="13">
    <location>
        <begin position="55"/>
        <end position="768"/>
    </location>
</feature>
<dbReference type="Proteomes" id="UP000663829">
    <property type="component" value="Unassembled WGS sequence"/>
</dbReference>
<keyword evidence="4 12" id="KW-1133">Transmembrane helix</keyword>
<dbReference type="EMBL" id="CAJOBC010000262">
    <property type="protein sequence ID" value="CAF3562345.1"/>
    <property type="molecule type" value="Genomic_DNA"/>
</dbReference>
<dbReference type="Gene3D" id="1.20.1070.10">
    <property type="entry name" value="Rhodopsin 7-helix transmembrane proteins"/>
    <property type="match status" value="2"/>
</dbReference>
<feature type="transmembrane region" description="Helical" evidence="12">
    <location>
        <begin position="76"/>
        <end position="100"/>
    </location>
</feature>
<evidence type="ECO:0000256" key="9">
    <source>
        <dbReference type="ARBA" id="ARBA00023224"/>
    </source>
</evidence>
<keyword evidence="7" id="KW-1015">Disulfide bond</keyword>
<evidence type="ECO:0000256" key="6">
    <source>
        <dbReference type="ARBA" id="ARBA00023136"/>
    </source>
</evidence>
<dbReference type="SUPFAM" id="SSF81321">
    <property type="entry name" value="Family A G protein-coupled receptor-like"/>
    <property type="match status" value="2"/>
</dbReference>
<feature type="transmembrane region" description="Helical" evidence="12">
    <location>
        <begin position="201"/>
        <end position="222"/>
    </location>
</feature>
<feature type="transmembrane region" description="Helical" evidence="12">
    <location>
        <begin position="717"/>
        <end position="738"/>
    </location>
</feature>
<evidence type="ECO:0000256" key="8">
    <source>
        <dbReference type="ARBA" id="ARBA00023170"/>
    </source>
</evidence>
<evidence type="ECO:0000313" key="15">
    <source>
        <dbReference type="EMBL" id="CAF3562345.1"/>
    </source>
</evidence>
<feature type="region of interest" description="Disordered" evidence="11">
    <location>
        <begin position="559"/>
        <end position="578"/>
    </location>
</feature>
<evidence type="ECO:0000256" key="12">
    <source>
        <dbReference type="SAM" id="Phobius"/>
    </source>
</evidence>
<keyword evidence="8 10" id="KW-0675">Receptor</keyword>
<gene>
    <name evidence="14" type="ORF">GPM918_LOCUS2374</name>
    <name evidence="15" type="ORF">SRO942_LOCUS2374</name>
</gene>
<evidence type="ECO:0000256" key="10">
    <source>
        <dbReference type="RuleBase" id="RU000688"/>
    </source>
</evidence>
<feature type="transmembrane region" description="Helical" evidence="12">
    <location>
        <begin position="106"/>
        <end position="133"/>
    </location>
</feature>
<dbReference type="GO" id="GO:0071880">
    <property type="term" value="P:adenylate cyclase-activating adrenergic receptor signaling pathway"/>
    <property type="evidence" value="ECO:0007669"/>
    <property type="project" value="TreeGrafter"/>
</dbReference>
<dbReference type="InterPro" id="IPR017452">
    <property type="entry name" value="GPCR_Rhodpsn_7TM"/>
</dbReference>
<evidence type="ECO:0000256" key="5">
    <source>
        <dbReference type="ARBA" id="ARBA00023040"/>
    </source>
</evidence>
<feature type="region of interest" description="Disordered" evidence="11">
    <location>
        <begin position="639"/>
        <end position="670"/>
    </location>
</feature>
<evidence type="ECO:0000259" key="13">
    <source>
        <dbReference type="PROSITE" id="PS50262"/>
    </source>
</evidence>
<reference evidence="14" key="1">
    <citation type="submission" date="2021-02" db="EMBL/GenBank/DDBJ databases">
        <authorList>
            <person name="Nowell W R."/>
        </authorList>
    </citation>
    <scope>NUCLEOTIDE SEQUENCE</scope>
</reference>
<evidence type="ECO:0000256" key="11">
    <source>
        <dbReference type="SAM" id="MobiDB-lite"/>
    </source>
</evidence>
<feature type="compositionally biased region" description="Polar residues" evidence="11">
    <location>
        <begin position="559"/>
        <end position="572"/>
    </location>
</feature>
<keyword evidence="16" id="KW-1185">Reference proteome</keyword>
<keyword evidence="5 10" id="KW-0297">G-protein coupled receptor</keyword>
<dbReference type="CDD" id="cd14967">
    <property type="entry name" value="7tmA_amine_R-like"/>
    <property type="match status" value="1"/>
</dbReference>
<proteinExistence type="inferred from homology"/>
<keyword evidence="9 10" id="KW-0807">Transducer</keyword>
<feature type="transmembrane region" description="Helical" evidence="12">
    <location>
        <begin position="35"/>
        <end position="64"/>
    </location>
</feature>
<comment type="caution">
    <text evidence="14">The sequence shown here is derived from an EMBL/GenBank/DDBJ whole genome shotgun (WGS) entry which is preliminary data.</text>
</comment>
<dbReference type="SMART" id="SM01381">
    <property type="entry name" value="7TM_GPCR_Srsx"/>
    <property type="match status" value="1"/>
</dbReference>
<comment type="similarity">
    <text evidence="10">Belongs to the G-protein coupled receptor 1 family.</text>
</comment>